<evidence type="ECO:0000256" key="2">
    <source>
        <dbReference type="ARBA" id="ARBA00010320"/>
    </source>
</evidence>
<evidence type="ECO:0000259" key="15">
    <source>
        <dbReference type="Pfam" id="PF00076"/>
    </source>
</evidence>
<dbReference type="InterPro" id="IPR018850">
    <property type="entry name" value="Mt_escape_2_C"/>
</dbReference>
<feature type="compositionally biased region" description="Basic and acidic residues" evidence="14">
    <location>
        <begin position="586"/>
        <end position="595"/>
    </location>
</feature>
<dbReference type="Gene3D" id="3.40.50.300">
    <property type="entry name" value="P-loop containing nucleotide triphosphate hydrolases"/>
    <property type="match status" value="1"/>
</dbReference>
<dbReference type="InterPro" id="IPR027417">
    <property type="entry name" value="P-loop_NTPase"/>
</dbReference>
<feature type="domain" description="Mitochondrial escape protein 2 C-terminal" evidence="16">
    <location>
        <begin position="355"/>
        <end position="791"/>
    </location>
</feature>
<dbReference type="SUPFAM" id="SSF54928">
    <property type="entry name" value="RNA-binding domain, RBD"/>
    <property type="match status" value="1"/>
</dbReference>
<evidence type="ECO:0000256" key="11">
    <source>
        <dbReference type="ARBA" id="ARBA00023136"/>
    </source>
</evidence>
<dbReference type="PANTHER" id="PTHR32198">
    <property type="entry name" value="MITOCHONDRIAL ESCAPE PROTEIN 2"/>
    <property type="match status" value="1"/>
</dbReference>
<dbReference type="Gene3D" id="3.30.70.330">
    <property type="match status" value="1"/>
</dbReference>
<evidence type="ECO:0000256" key="5">
    <source>
        <dbReference type="ARBA" id="ARBA00022692"/>
    </source>
</evidence>
<keyword evidence="9" id="KW-1133">Transmembrane helix</keyword>
<name>A0AA40DIE2_9PEZI</name>
<dbReference type="GO" id="GO:0006397">
    <property type="term" value="P:mRNA processing"/>
    <property type="evidence" value="ECO:0007669"/>
    <property type="project" value="UniProtKB-UniRule"/>
</dbReference>
<keyword evidence="18" id="KW-1185">Reference proteome</keyword>
<dbReference type="Pfam" id="PF10443">
    <property type="entry name" value="RNA12"/>
    <property type="match status" value="1"/>
</dbReference>
<proteinExistence type="inferred from homology"/>
<keyword evidence="7 13" id="KW-0694">RNA-binding</keyword>
<dbReference type="EMBL" id="JAUKUA010000007">
    <property type="protein sequence ID" value="KAK0704659.1"/>
    <property type="molecule type" value="Genomic_DNA"/>
</dbReference>
<gene>
    <name evidence="17" type="ORF">B0H67DRAFT_497533</name>
</gene>
<evidence type="ECO:0000256" key="4">
    <source>
        <dbReference type="ARBA" id="ARBA00022664"/>
    </source>
</evidence>
<dbReference type="InterPro" id="IPR000504">
    <property type="entry name" value="RRM_dom"/>
</dbReference>
<evidence type="ECO:0000313" key="18">
    <source>
        <dbReference type="Proteomes" id="UP001172102"/>
    </source>
</evidence>
<sequence length="834" mass="94183">MTARCIANVNPRRPLLRNGRPSLQTQRWESTLSEDKKSGHIQTASNESILFFDNLFPLKLTPIMLWRPWSTRRDISELHKQLEDYSRGLLDPINLVKKAIPKNTPINVTEIIPRLKDGGAFVKFTHPNEITASEIEDLLGKQLEEQPIKPWFNPFLGIKTGLVRGRPWLEDLYRFPKSRIRVEFVASSDDQAPSELSQETLYSIFRRYGKIADITSQPSDSKVLPQFAHVDFVLVRDAIMARNCLHGYLLQEEGSKSVTRLRLAYEQRVKPHHIWDWITNHPRIVIPIIAGFLAAFTVAVFDPIREFFVKAHVQRIFEFTNSRLYKWFKRQTSDILAFRRHKGDQAGLNALVTHRKDVIDSIQNSLLEATATFVVVHGPRGSGKRELILDQVLEGRRDVLVLDCKPVVEARGEAGTLKKLAAQVGYRPVFSWTNNISSLVDLAIQSTTGVKASFSENLESQLVKILQVTASALKEVSLADKKESDKDAALSEDAYLEAHPERRAVVVIDSFLHKNEEKGIVYEKIADWAAALVQSNAAHVVFLTNDTSYSKSLSKSLPDRVFHQVTLGDLSPDVAKQFVVSQLDPDDSRIEKSPEEASGSSQSEKKRREDLQELDECIDQLGGRLTDLQVLTRRLKIGQSPKKAVSDIIEQSASEILRMFLLTKDAGQGDKRWSTEQAWYLVKQIAQNESLRYNEVLLSDTFTSSKTPGAGNGEAALESLANAELITVKSIHGRPHSIRAGKPVYQAAFGRLLKDNVVKARMDMALLQELAGIEVKAIEKAETELTVLGNMPSQPYQMRDRIYYLLDKLHASQKKIMVYENEIRGLKKILSEEV</sequence>
<evidence type="ECO:0000256" key="14">
    <source>
        <dbReference type="SAM" id="MobiDB-lite"/>
    </source>
</evidence>
<evidence type="ECO:0000256" key="10">
    <source>
        <dbReference type="ARBA" id="ARBA00023128"/>
    </source>
</evidence>
<comment type="caution">
    <text evidence="17">The sequence shown here is derived from an EMBL/GenBank/DDBJ whole genome shotgun (WGS) entry which is preliminary data.</text>
</comment>
<dbReference type="PANTHER" id="PTHR32198:SF2">
    <property type="entry name" value="MITOCHONDRIAL ESCAPE PROTEIN 2"/>
    <property type="match status" value="1"/>
</dbReference>
<evidence type="ECO:0000256" key="3">
    <source>
        <dbReference type="ARBA" id="ARBA00020222"/>
    </source>
</evidence>
<dbReference type="GO" id="GO:0003723">
    <property type="term" value="F:RNA binding"/>
    <property type="evidence" value="ECO:0007669"/>
    <property type="project" value="UniProtKB-UniRule"/>
</dbReference>
<accession>A0AA40DIE2</accession>
<dbReference type="SUPFAM" id="SSF52540">
    <property type="entry name" value="P-loop containing nucleoside triphosphate hydrolases"/>
    <property type="match status" value="1"/>
</dbReference>
<reference evidence="17" key="1">
    <citation type="submission" date="2023-06" db="EMBL/GenBank/DDBJ databases">
        <title>Genome-scale phylogeny and comparative genomics of the fungal order Sordariales.</title>
        <authorList>
            <consortium name="Lawrence Berkeley National Laboratory"/>
            <person name="Hensen N."/>
            <person name="Bonometti L."/>
            <person name="Westerberg I."/>
            <person name="Brannstrom I.O."/>
            <person name="Guillou S."/>
            <person name="Cros-Aarteil S."/>
            <person name="Calhoun S."/>
            <person name="Haridas S."/>
            <person name="Kuo A."/>
            <person name="Mondo S."/>
            <person name="Pangilinan J."/>
            <person name="Riley R."/>
            <person name="Labutti K."/>
            <person name="Andreopoulos B."/>
            <person name="Lipzen A."/>
            <person name="Chen C."/>
            <person name="Yanf M."/>
            <person name="Daum C."/>
            <person name="Ng V."/>
            <person name="Clum A."/>
            <person name="Steindorff A."/>
            <person name="Ohm R."/>
            <person name="Martin F."/>
            <person name="Silar P."/>
            <person name="Natvig D."/>
            <person name="Lalanne C."/>
            <person name="Gautier V."/>
            <person name="Ament-Velasquez S.L."/>
            <person name="Kruys A."/>
            <person name="Hutchinson M.I."/>
            <person name="Powell A.J."/>
            <person name="Barry K."/>
            <person name="Miller A.N."/>
            <person name="Grigoriev I.V."/>
            <person name="Debuchy R."/>
            <person name="Gladieux P."/>
            <person name="Thoren M.H."/>
            <person name="Johannesson H."/>
        </authorList>
    </citation>
    <scope>NUCLEOTIDE SEQUENCE</scope>
    <source>
        <strain evidence="17">SMH4607-1</strain>
    </source>
</reference>
<evidence type="ECO:0000256" key="1">
    <source>
        <dbReference type="ARBA" id="ARBA00004434"/>
    </source>
</evidence>
<evidence type="ECO:0000313" key="17">
    <source>
        <dbReference type="EMBL" id="KAK0704659.1"/>
    </source>
</evidence>
<keyword evidence="11" id="KW-0472">Membrane</keyword>
<evidence type="ECO:0000256" key="6">
    <source>
        <dbReference type="ARBA" id="ARBA00022792"/>
    </source>
</evidence>
<keyword evidence="6 13" id="KW-0999">Mitochondrion inner membrane</keyword>
<dbReference type="Pfam" id="PF00076">
    <property type="entry name" value="RRM_1"/>
    <property type="match status" value="1"/>
</dbReference>
<keyword evidence="8" id="KW-0809">Transit peptide</keyword>
<dbReference type="Proteomes" id="UP001172102">
    <property type="component" value="Unassembled WGS sequence"/>
</dbReference>
<evidence type="ECO:0000256" key="13">
    <source>
        <dbReference type="RuleBase" id="RU367108"/>
    </source>
</evidence>
<feature type="domain" description="RRM" evidence="15">
    <location>
        <begin position="193"/>
        <end position="250"/>
    </location>
</feature>
<dbReference type="InterPro" id="IPR012677">
    <property type="entry name" value="Nucleotide-bd_a/b_plait_sf"/>
</dbReference>
<comment type="subcellular location">
    <subcellularLocation>
        <location evidence="1 13">Mitochondrion inner membrane</location>
        <topology evidence="1 13">Single-pass membrane protein</topology>
    </subcellularLocation>
</comment>
<dbReference type="GO" id="GO:0005743">
    <property type="term" value="C:mitochondrial inner membrane"/>
    <property type="evidence" value="ECO:0007669"/>
    <property type="project" value="UniProtKB-SubCell"/>
</dbReference>
<keyword evidence="5" id="KW-0812">Transmembrane</keyword>
<evidence type="ECO:0000259" key="16">
    <source>
        <dbReference type="Pfam" id="PF10443"/>
    </source>
</evidence>
<organism evidence="17 18">
    <name type="scientific">Lasiosphaeris hirsuta</name>
    <dbReference type="NCBI Taxonomy" id="260670"/>
    <lineage>
        <taxon>Eukaryota</taxon>
        <taxon>Fungi</taxon>
        <taxon>Dikarya</taxon>
        <taxon>Ascomycota</taxon>
        <taxon>Pezizomycotina</taxon>
        <taxon>Sordariomycetes</taxon>
        <taxon>Sordariomycetidae</taxon>
        <taxon>Sordariales</taxon>
        <taxon>Lasiosphaeriaceae</taxon>
        <taxon>Lasiosphaeris</taxon>
    </lineage>
</organism>
<dbReference type="InterPro" id="IPR039627">
    <property type="entry name" value="Yme2_C"/>
</dbReference>
<evidence type="ECO:0000256" key="9">
    <source>
        <dbReference type="ARBA" id="ARBA00022989"/>
    </source>
</evidence>
<keyword evidence="10 13" id="KW-0496">Mitochondrion</keyword>
<protein>
    <recommendedName>
        <fullName evidence="3 13">Mitochondrial escape protein 2</fullName>
    </recommendedName>
</protein>
<feature type="region of interest" description="Disordered" evidence="14">
    <location>
        <begin position="585"/>
        <end position="611"/>
    </location>
</feature>
<comment type="function">
    <text evidence="12 13">Plays a role in maintaining the mitochondrial genome and in controlling the mtDNA escape. Involved in the regulation of mtDNA nucleotide structure and number. May have a dispensable role in early maturation of pre-rRNA.</text>
</comment>
<dbReference type="AlphaFoldDB" id="A0AA40DIE2"/>
<dbReference type="InterPro" id="IPR034260">
    <property type="entry name" value="Yme2_RRM"/>
</dbReference>
<dbReference type="InterPro" id="IPR035979">
    <property type="entry name" value="RBD_domain_sf"/>
</dbReference>
<evidence type="ECO:0000256" key="12">
    <source>
        <dbReference type="ARBA" id="ARBA00025276"/>
    </source>
</evidence>
<evidence type="ECO:0000256" key="7">
    <source>
        <dbReference type="ARBA" id="ARBA00022884"/>
    </source>
</evidence>
<evidence type="ECO:0000256" key="8">
    <source>
        <dbReference type="ARBA" id="ARBA00022946"/>
    </source>
</evidence>
<dbReference type="CDD" id="cd12433">
    <property type="entry name" value="RRM_Yme2p_like"/>
    <property type="match status" value="1"/>
</dbReference>
<dbReference type="FunFam" id="3.30.70.330:FF:000959">
    <property type="entry name" value="Mitochondrial escape protein 2"/>
    <property type="match status" value="1"/>
</dbReference>
<keyword evidence="4 13" id="KW-0507">mRNA processing</keyword>
<comment type="similarity">
    <text evidence="2 13">Belongs to the YME2 family.</text>
</comment>